<keyword evidence="3" id="KW-1185">Reference proteome</keyword>
<evidence type="ECO:0000313" key="3">
    <source>
        <dbReference type="Proteomes" id="UP000258606"/>
    </source>
</evidence>
<accession>A0A2I6UGN8</accession>
<dbReference type="GeneID" id="40236291"/>
<feature type="region of interest" description="Disordered" evidence="1">
    <location>
        <begin position="61"/>
        <end position="81"/>
    </location>
</feature>
<dbReference type="Proteomes" id="UP000258606">
    <property type="component" value="Segment"/>
</dbReference>
<proteinExistence type="predicted"/>
<dbReference type="RefSeq" id="YP_009639496.1">
    <property type="nucleotide sequence ID" value="NC_042351.1"/>
</dbReference>
<dbReference type="KEGG" id="vg:40236291"/>
<organism evidence="2 3">
    <name type="scientific">Salinibacter phage M8CRM-1</name>
    <dbReference type="NCBI Taxonomy" id="2681612"/>
    <lineage>
        <taxon>Viruses</taxon>
        <taxon>Duplodnaviria</taxon>
        <taxon>Heunggongvirae</taxon>
        <taxon>Uroviricota</taxon>
        <taxon>Caudoviricetes</taxon>
        <taxon>Kryptosalinivirus</taxon>
        <taxon>Kryptosalinivirus M8CRM1</taxon>
    </lineage>
</organism>
<name>A0A2I6UGN8_9CAUD</name>
<reference evidence="2 3" key="1">
    <citation type="submission" date="2017-07" db="EMBL/GenBank/DDBJ databases">
        <title>Characterization of ecologically diverse viruses infecting co-occurring strains of cosmopolitan hyperhalophilic Bacteroidetes.</title>
        <authorList>
            <person name="Villamor J."/>
            <person name="Ramos-Barbero M.D."/>
            <person name="Gonzalez-Torres P."/>
            <person name="Gabaldon T."/>
            <person name="Rollesso-Mora R."/>
            <person name="Meseguer I."/>
            <person name="Martinez-Garcia M."/>
            <person name="Santos F."/>
            <person name="Anton J."/>
        </authorList>
    </citation>
    <scope>NUCLEOTIDE SEQUENCE [LARGE SCALE GENOMIC DNA]</scope>
</reference>
<evidence type="ECO:0000313" key="2">
    <source>
        <dbReference type="EMBL" id="AUO79149.1"/>
    </source>
</evidence>
<sequence length="134" mass="15193">MQIANGSLVPIYRVLDNLIDRTDFPPNTKHAILFNHSRLEEEVRRFEQIRQEIVTRHAAKDEDGEVIVDDSGQPTFEGDSESEAMDELQDLLDKENDIDVREMSIEPLLENQGVSGREILAIEDLLSDSSLDEG</sequence>
<evidence type="ECO:0000256" key="1">
    <source>
        <dbReference type="SAM" id="MobiDB-lite"/>
    </source>
</evidence>
<protein>
    <submittedName>
        <fullName evidence="2">Uncharacterized protein</fullName>
    </submittedName>
</protein>
<dbReference type="EMBL" id="MF580959">
    <property type="protein sequence ID" value="AUO79149.1"/>
    <property type="molecule type" value="Genomic_DNA"/>
</dbReference>